<proteinExistence type="inferred from homology"/>
<evidence type="ECO:0000313" key="2">
    <source>
        <dbReference type="EMBL" id="VDP27534.1"/>
    </source>
</evidence>
<comment type="similarity">
    <text evidence="1">Belongs to the E3 ubiquitin-protein ligase UBR1-like family.</text>
</comment>
<comment type="pathway">
    <text evidence="1">Protein modification; protein ubiquitination.</text>
</comment>
<dbReference type="AlphaFoldDB" id="A0A183I8Q7"/>
<keyword evidence="1" id="KW-0833">Ubl conjugation pathway</keyword>
<dbReference type="GO" id="GO:0005737">
    <property type="term" value="C:cytoplasm"/>
    <property type="evidence" value="ECO:0007669"/>
    <property type="project" value="TreeGrafter"/>
</dbReference>
<keyword evidence="1" id="KW-0862">Zinc</keyword>
<dbReference type="InterPro" id="IPR039164">
    <property type="entry name" value="UBR1-like"/>
</dbReference>
<dbReference type="UniPathway" id="UPA00143"/>
<evidence type="ECO:0000256" key="1">
    <source>
        <dbReference type="RuleBase" id="RU366018"/>
    </source>
</evidence>
<keyword evidence="3" id="KW-1185">Reference proteome</keyword>
<name>A0A183I8Q7_9BILA</name>
<reference evidence="4" key="1">
    <citation type="submission" date="2016-06" db="UniProtKB">
        <authorList>
            <consortium name="WormBaseParasite"/>
        </authorList>
    </citation>
    <scope>IDENTIFICATION</scope>
</reference>
<dbReference type="Proteomes" id="UP000267606">
    <property type="component" value="Unassembled WGS sequence"/>
</dbReference>
<dbReference type="GO" id="GO:0061630">
    <property type="term" value="F:ubiquitin protein ligase activity"/>
    <property type="evidence" value="ECO:0007669"/>
    <property type="project" value="UniProtKB-UniRule"/>
</dbReference>
<dbReference type="GO" id="GO:0016567">
    <property type="term" value="P:protein ubiquitination"/>
    <property type="evidence" value="ECO:0007669"/>
    <property type="project" value="UniProtKB-UniRule"/>
</dbReference>
<comment type="catalytic activity">
    <reaction evidence="1">
        <text>S-ubiquitinyl-[E2 ubiquitin-conjugating enzyme]-L-cysteine + [acceptor protein]-L-lysine = [E2 ubiquitin-conjugating enzyme]-L-cysteine + N(6)-ubiquitinyl-[acceptor protein]-L-lysine.</text>
        <dbReference type="EC" id="2.3.2.27"/>
    </reaction>
</comment>
<organism evidence="4">
    <name type="scientific">Onchocerca flexuosa</name>
    <dbReference type="NCBI Taxonomy" id="387005"/>
    <lineage>
        <taxon>Eukaryota</taxon>
        <taxon>Metazoa</taxon>
        <taxon>Ecdysozoa</taxon>
        <taxon>Nematoda</taxon>
        <taxon>Chromadorea</taxon>
        <taxon>Rhabditida</taxon>
        <taxon>Spirurina</taxon>
        <taxon>Spiruromorpha</taxon>
        <taxon>Filarioidea</taxon>
        <taxon>Onchocercidae</taxon>
        <taxon>Onchocerca</taxon>
    </lineage>
</organism>
<gene>
    <name evidence="2" type="ORF">OFLC_LOCUS16119</name>
</gene>
<evidence type="ECO:0000313" key="4">
    <source>
        <dbReference type="WBParaSite" id="OFLC_0001613201-mRNA-1"/>
    </source>
</evidence>
<keyword evidence="1" id="KW-0479">Metal-binding</keyword>
<dbReference type="GO" id="GO:0000151">
    <property type="term" value="C:ubiquitin ligase complex"/>
    <property type="evidence" value="ECO:0007669"/>
    <property type="project" value="TreeGrafter"/>
</dbReference>
<accession>A0A183I8Q7</accession>
<dbReference type="EC" id="2.3.2.27" evidence="1"/>
<dbReference type="EMBL" id="UZAJ01044196">
    <property type="protein sequence ID" value="VDP27534.1"/>
    <property type="molecule type" value="Genomic_DNA"/>
</dbReference>
<sequence length="107" mass="12217">MFQVCAAITPPDTFIIRVLHRFGLRVWAETNFEEIRSAFSNVASDDLSKCTITLAEEMLHLFIIIIGERYMPGVGKSTMKALLRREVLHVLATKPTPFSQVILFFLF</sequence>
<dbReference type="WBParaSite" id="OFLC_0001613201-mRNA-1">
    <property type="protein sequence ID" value="OFLC_0001613201-mRNA-1"/>
    <property type="gene ID" value="OFLC_0001613201"/>
</dbReference>
<dbReference type="STRING" id="387005.A0A183I8Q7"/>
<evidence type="ECO:0000313" key="3">
    <source>
        <dbReference type="Proteomes" id="UP000267606"/>
    </source>
</evidence>
<dbReference type="GO" id="GO:0071596">
    <property type="term" value="P:ubiquitin-dependent protein catabolic process via the N-end rule pathway"/>
    <property type="evidence" value="ECO:0007669"/>
    <property type="project" value="UniProtKB-UniRule"/>
</dbReference>
<dbReference type="PANTHER" id="PTHR21497:SF24">
    <property type="entry name" value="E3 UBIQUITIN-PROTEIN LIGASE UBR1"/>
    <property type="match status" value="1"/>
</dbReference>
<dbReference type="GO" id="GO:0008270">
    <property type="term" value="F:zinc ion binding"/>
    <property type="evidence" value="ECO:0007669"/>
    <property type="project" value="UniProtKB-UniRule"/>
</dbReference>
<protein>
    <recommendedName>
        <fullName evidence="1">E3 ubiquitin-protein ligase</fullName>
        <ecNumber evidence="1">2.3.2.27</ecNumber>
    </recommendedName>
</protein>
<comment type="function">
    <text evidence="1">Ubiquitin ligase protein which is a component of the N-end rule pathway. Recognizes and binds to proteins bearing specific N-terminal residues that are destabilizing according to the N-end rule, leading to their ubiquitination and subsequent degradation.</text>
</comment>
<keyword evidence="1" id="KW-0863">Zinc-finger</keyword>
<dbReference type="PANTHER" id="PTHR21497">
    <property type="entry name" value="UBIQUITIN LIGASE E3 ALPHA-RELATED"/>
    <property type="match status" value="1"/>
</dbReference>
<keyword evidence="1" id="KW-0808">Transferase</keyword>
<reference evidence="2 3" key="2">
    <citation type="submission" date="2018-11" db="EMBL/GenBank/DDBJ databases">
        <authorList>
            <consortium name="Pathogen Informatics"/>
        </authorList>
    </citation>
    <scope>NUCLEOTIDE SEQUENCE [LARGE SCALE GENOMIC DNA]</scope>
</reference>